<dbReference type="eggNOG" id="ENOG502T91D">
    <property type="taxonomic scope" value="Eukaryota"/>
</dbReference>
<feature type="region of interest" description="Disordered" evidence="3">
    <location>
        <begin position="871"/>
        <end position="898"/>
    </location>
</feature>
<dbReference type="GO" id="GO:0031507">
    <property type="term" value="P:heterochromatin formation"/>
    <property type="evidence" value="ECO:0007669"/>
    <property type="project" value="TreeGrafter"/>
</dbReference>
<dbReference type="EMBL" id="CH954177">
    <property type="protein sequence ID" value="EDV58012.2"/>
    <property type="molecule type" value="Genomic_DNA"/>
</dbReference>
<dbReference type="InterPro" id="IPR031843">
    <property type="entry name" value="Yuri_gagarin"/>
</dbReference>
<dbReference type="GO" id="GO:0042332">
    <property type="term" value="P:gravitaxis"/>
    <property type="evidence" value="ECO:0007669"/>
    <property type="project" value="EnsemblMetazoa"/>
</dbReference>
<dbReference type="GO" id="GO:0090435">
    <property type="term" value="P:protein localization to nuclear envelope"/>
    <property type="evidence" value="ECO:0007669"/>
    <property type="project" value="TreeGrafter"/>
</dbReference>
<dbReference type="OrthoDB" id="6350415at2759"/>
<sequence>MGSRPAGFVLDAKSMGLNPSRPPSPSPSTSPSASQKCRQVQPTEKSASRLHAQSSVEASSHVQCTASTETMSTDHYRDLLQKLREANGDAGDMSFELNNIFLKRLDDIDCLDEHEGDDMGTLQLRLNTFQEWVDFLLHVNSMILGNVSDLEKETYSKIVACTQSVQGQQQQTLEENRRLRKDICAIIKHVQTSPHCKAFDFRGVSLETLTVNQVQGSGKDHARPECESEKMTESMKSLVSEIAAKHDEICNLKSQIKDLDDFVQTARQKLLLKDQCIAQLNQQLQEITQCIEIMSEAQDTKRDQEHLEDAPGDSLIADAITNDMLENLSIHDNQESEKLRLLNAELNELFDLYGKQDYQAIESRRKRLSCFFGELATERDDTVKKLETIRSQLRILQSDLDQSCLNPIAHETGHCELDADGQMLEALRRRLLTLNQVNRELHGKYQRLDTESKIKISELQARIESESGINQRNSDVLREIADLICKLGSMEFSYNEIYDESSKENPFCATIAELFELRSQQGQRQAANNEHLACQIQGLQDNLKDRDNQIDRLQSMIKSYSDFSENNRLKGEMHDLKQKNCDLSRKSRELSTMLKNQEDQRVELCTKYENLLASFEEQCQELKGAKKKVHSLQTRLDQVEQLQDELRTERKMLREEVIALKEKEAVSAGRERALQEQQKNAHSEVEKMRTLIRNMQGHLQLDDIRHRESVQRMNETTESLREELRTISDNCQQMQIRLSQQSEVNQQQEQIIDSFRKWKDAQVRADEAMRQCAKRSEKHIHMLLEENRTLAEDYRILYRDNELLELEMRRVKQAVNCASSSAKSCPPETSGGRTNAEAVNTMARRLQNLTSTSQRISNQNRTLNDQYCNPLISRSPSGIGQPVAQSTLRPARSSEDLS</sequence>
<dbReference type="KEGG" id="der:6541183"/>
<dbReference type="HOGENOM" id="CLU_324471_0_0_1"/>
<dbReference type="GO" id="GO:0005200">
    <property type="term" value="F:structural constituent of cytoskeleton"/>
    <property type="evidence" value="ECO:0007669"/>
    <property type="project" value="TreeGrafter"/>
</dbReference>
<reference evidence="4 5" key="2">
    <citation type="journal article" date="2008" name="Bioinformatics">
        <title>Assembly reconciliation.</title>
        <authorList>
            <person name="Zimin A.V."/>
            <person name="Smith D.R."/>
            <person name="Sutton G."/>
            <person name="Yorke J.A."/>
        </authorList>
    </citation>
    <scope>NUCLEOTIDE SEQUENCE [LARGE SCALE GENOMIC DNA]</scope>
    <source>
        <strain evidence="4 5">TSC#14021-0224.01</strain>
    </source>
</reference>
<name>B3N5Q3_DROER</name>
<proteinExistence type="predicted"/>
<feature type="region of interest" description="Disordered" evidence="3">
    <location>
        <begin position="1"/>
        <end position="69"/>
    </location>
</feature>
<evidence type="ECO:0000256" key="3">
    <source>
        <dbReference type="SAM" id="MobiDB-lite"/>
    </source>
</evidence>
<evidence type="ECO:0000256" key="2">
    <source>
        <dbReference type="SAM" id="Coils"/>
    </source>
</evidence>
<dbReference type="AlphaFoldDB" id="B3N5Q3"/>
<feature type="compositionally biased region" description="Polar residues" evidence="3">
    <location>
        <begin position="35"/>
        <end position="69"/>
    </location>
</feature>
<dbReference type="GO" id="GO:0070865">
    <property type="term" value="C:investment cone"/>
    <property type="evidence" value="ECO:0007669"/>
    <property type="project" value="EnsemblMetazoa"/>
</dbReference>
<dbReference type="GO" id="GO:0051664">
    <property type="term" value="P:nuclear pore localization"/>
    <property type="evidence" value="ECO:0007669"/>
    <property type="project" value="TreeGrafter"/>
</dbReference>
<keyword evidence="5" id="KW-1185">Reference proteome</keyword>
<dbReference type="GO" id="GO:0007097">
    <property type="term" value="P:nuclear migration"/>
    <property type="evidence" value="ECO:0007669"/>
    <property type="project" value="TreeGrafter"/>
</dbReference>
<dbReference type="Pfam" id="PF15934">
    <property type="entry name" value="Yuri_gagarin"/>
    <property type="match status" value="1"/>
</dbReference>
<feature type="coiled-coil region" evidence="2">
    <location>
        <begin position="710"/>
        <end position="737"/>
    </location>
</feature>
<evidence type="ECO:0000313" key="5">
    <source>
        <dbReference type="Proteomes" id="UP000008711"/>
    </source>
</evidence>
<dbReference type="PANTHER" id="PTHR45721">
    <property type="entry name" value="LAMIN DM0-RELATED"/>
    <property type="match status" value="1"/>
</dbReference>
<protein>
    <submittedName>
        <fullName evidence="4">Uncharacterized protein, isoform C</fullName>
    </submittedName>
</protein>
<evidence type="ECO:0000256" key="1">
    <source>
        <dbReference type="ARBA" id="ARBA00023054"/>
    </source>
</evidence>
<dbReference type="Proteomes" id="UP000008711">
    <property type="component" value="Unassembled WGS sequence"/>
</dbReference>
<dbReference type="GO" id="GO:0005652">
    <property type="term" value="C:nuclear lamina"/>
    <property type="evidence" value="ECO:0007669"/>
    <property type="project" value="TreeGrafter"/>
</dbReference>
<dbReference type="GO" id="GO:0007291">
    <property type="term" value="P:sperm individualization"/>
    <property type="evidence" value="ECO:0007669"/>
    <property type="project" value="EnsemblMetazoa"/>
</dbReference>
<organism evidence="4 5">
    <name type="scientific">Drosophila erecta</name>
    <name type="common">Fruit fly</name>
    <dbReference type="NCBI Taxonomy" id="7220"/>
    <lineage>
        <taxon>Eukaryota</taxon>
        <taxon>Metazoa</taxon>
        <taxon>Ecdysozoa</taxon>
        <taxon>Arthropoda</taxon>
        <taxon>Hexapoda</taxon>
        <taxon>Insecta</taxon>
        <taxon>Pterygota</taxon>
        <taxon>Neoptera</taxon>
        <taxon>Endopterygota</taxon>
        <taxon>Diptera</taxon>
        <taxon>Brachycera</taxon>
        <taxon>Muscomorpha</taxon>
        <taxon>Ephydroidea</taxon>
        <taxon>Drosophilidae</taxon>
        <taxon>Drosophila</taxon>
        <taxon>Sophophora</taxon>
    </lineage>
</organism>
<dbReference type="GO" id="GO:0032053">
    <property type="term" value="P:ciliary basal body organization"/>
    <property type="evidence" value="ECO:0007669"/>
    <property type="project" value="EnsemblMetazoa"/>
</dbReference>
<dbReference type="GO" id="GO:0005737">
    <property type="term" value="C:cytoplasm"/>
    <property type="evidence" value="ECO:0007669"/>
    <property type="project" value="EnsemblMetazoa"/>
</dbReference>
<dbReference type="PANTHER" id="PTHR45721:SF11">
    <property type="entry name" value="LAMIN DM0-RELATED"/>
    <property type="match status" value="1"/>
</dbReference>
<accession>B3N5Q3</accession>
<feature type="coiled-coil region" evidence="2">
    <location>
        <begin position="594"/>
        <end position="663"/>
    </location>
</feature>
<reference evidence="4 5" key="1">
    <citation type="journal article" date="2007" name="Nature">
        <title>Evolution of genes and genomes on the Drosophila phylogeny.</title>
        <authorList>
            <consortium name="Drosophila 12 Genomes Consortium"/>
            <person name="Clark A.G."/>
            <person name="Eisen M.B."/>
            <person name="Smith D.R."/>
            <person name="Bergman C.M."/>
            <person name="Oliver B."/>
            <person name="Markow T.A."/>
            <person name="Kaufman T.C."/>
            <person name="Kellis M."/>
            <person name="Gelbart W."/>
            <person name="Iyer V.N."/>
            <person name="Pollard D.A."/>
            <person name="Sackton T.B."/>
            <person name="Larracuente A.M."/>
            <person name="Singh N.D."/>
            <person name="Abad J.P."/>
            <person name="Abt D.N."/>
            <person name="Adryan B."/>
            <person name="Aguade M."/>
            <person name="Akashi H."/>
            <person name="Anderson W.W."/>
            <person name="Aquadro C.F."/>
            <person name="Ardell D.H."/>
            <person name="Arguello R."/>
            <person name="Artieri C.G."/>
            <person name="Barbash D.A."/>
            <person name="Barker D."/>
            <person name="Barsanti P."/>
            <person name="Batterham P."/>
            <person name="Batzoglou S."/>
            <person name="Begun D."/>
            <person name="Bhutkar A."/>
            <person name="Blanco E."/>
            <person name="Bosak S.A."/>
            <person name="Bradley R.K."/>
            <person name="Brand A.D."/>
            <person name="Brent M.R."/>
            <person name="Brooks A.N."/>
            <person name="Brown R.H."/>
            <person name="Butlin R.K."/>
            <person name="Caggese C."/>
            <person name="Calvi B.R."/>
            <person name="Bernardo de Carvalho A."/>
            <person name="Caspi A."/>
            <person name="Castrezana S."/>
            <person name="Celniker S.E."/>
            <person name="Chang J.L."/>
            <person name="Chapple C."/>
            <person name="Chatterji S."/>
            <person name="Chinwalla A."/>
            <person name="Civetta A."/>
            <person name="Clifton S.W."/>
            <person name="Comeron J.M."/>
            <person name="Costello J.C."/>
            <person name="Coyne J.A."/>
            <person name="Daub J."/>
            <person name="David R.G."/>
            <person name="Delcher A.L."/>
            <person name="Delehaunty K."/>
            <person name="Do C.B."/>
            <person name="Ebling H."/>
            <person name="Edwards K."/>
            <person name="Eickbush T."/>
            <person name="Evans J.D."/>
            <person name="Filipski A."/>
            <person name="Findeiss S."/>
            <person name="Freyhult E."/>
            <person name="Fulton L."/>
            <person name="Fulton R."/>
            <person name="Garcia A.C."/>
            <person name="Gardiner A."/>
            <person name="Garfield D.A."/>
            <person name="Garvin B.E."/>
            <person name="Gibson G."/>
            <person name="Gilbert D."/>
            <person name="Gnerre S."/>
            <person name="Godfrey J."/>
            <person name="Good R."/>
            <person name="Gotea V."/>
            <person name="Gravely B."/>
            <person name="Greenberg A.J."/>
            <person name="Griffiths-Jones S."/>
            <person name="Gross S."/>
            <person name="Guigo R."/>
            <person name="Gustafson E.A."/>
            <person name="Haerty W."/>
            <person name="Hahn M.W."/>
            <person name="Halligan D.L."/>
            <person name="Halpern A.L."/>
            <person name="Halter G.M."/>
            <person name="Han M.V."/>
            <person name="Heger A."/>
            <person name="Hillier L."/>
            <person name="Hinrichs A.S."/>
            <person name="Holmes I."/>
            <person name="Hoskins R.A."/>
            <person name="Hubisz M.J."/>
            <person name="Hultmark D."/>
            <person name="Huntley M.A."/>
            <person name="Jaffe D.B."/>
            <person name="Jagadeeshan S."/>
            <person name="Jeck W.R."/>
            <person name="Johnson J."/>
            <person name="Jones C.D."/>
            <person name="Jordan W.C."/>
            <person name="Karpen G.H."/>
            <person name="Kataoka E."/>
            <person name="Keightley P.D."/>
            <person name="Kheradpour P."/>
            <person name="Kirkness E.F."/>
            <person name="Koerich L.B."/>
            <person name="Kristiansen K."/>
            <person name="Kudrna D."/>
            <person name="Kulathinal R.J."/>
            <person name="Kumar S."/>
            <person name="Kwok R."/>
            <person name="Lander E."/>
            <person name="Langley C.H."/>
            <person name="Lapoint R."/>
            <person name="Lazzaro B.P."/>
            <person name="Lee S.J."/>
            <person name="Levesque L."/>
            <person name="Li R."/>
            <person name="Lin C.F."/>
            <person name="Lin M.F."/>
            <person name="Lindblad-Toh K."/>
            <person name="Llopart A."/>
            <person name="Long M."/>
            <person name="Low L."/>
            <person name="Lozovsky E."/>
            <person name="Lu J."/>
            <person name="Luo M."/>
            <person name="Machado C.A."/>
            <person name="Makalowski W."/>
            <person name="Marzo M."/>
            <person name="Matsuda M."/>
            <person name="Matzkin L."/>
            <person name="McAllister B."/>
            <person name="McBride C.S."/>
            <person name="McKernan B."/>
            <person name="McKernan K."/>
            <person name="Mendez-Lago M."/>
            <person name="Minx P."/>
            <person name="Mollenhauer M.U."/>
            <person name="Montooth K."/>
            <person name="Mount S.M."/>
            <person name="Mu X."/>
            <person name="Myers E."/>
            <person name="Negre B."/>
            <person name="Newfeld S."/>
            <person name="Nielsen R."/>
            <person name="Noor M.A."/>
            <person name="O'Grady P."/>
            <person name="Pachter L."/>
            <person name="Papaceit M."/>
            <person name="Parisi M.J."/>
            <person name="Parisi M."/>
            <person name="Parts L."/>
            <person name="Pedersen J.S."/>
            <person name="Pesole G."/>
            <person name="Phillippy A.M."/>
            <person name="Ponting C.P."/>
            <person name="Pop M."/>
            <person name="Porcelli D."/>
            <person name="Powell J.R."/>
            <person name="Prohaska S."/>
            <person name="Pruitt K."/>
            <person name="Puig M."/>
            <person name="Quesneville H."/>
            <person name="Ram K.R."/>
            <person name="Rand D."/>
            <person name="Rasmussen M.D."/>
            <person name="Reed L.K."/>
            <person name="Reenan R."/>
            <person name="Reily A."/>
            <person name="Remington K.A."/>
            <person name="Rieger T.T."/>
            <person name="Ritchie M.G."/>
            <person name="Robin C."/>
            <person name="Rogers Y.H."/>
            <person name="Rohde C."/>
            <person name="Rozas J."/>
            <person name="Rubenfield M.J."/>
            <person name="Ruiz A."/>
            <person name="Russo S."/>
            <person name="Salzberg S.L."/>
            <person name="Sanchez-Gracia A."/>
            <person name="Saranga D.J."/>
            <person name="Sato H."/>
            <person name="Schaeffer S.W."/>
            <person name="Schatz M.C."/>
            <person name="Schlenke T."/>
            <person name="Schwartz R."/>
            <person name="Segarra C."/>
            <person name="Singh R.S."/>
            <person name="Sirot L."/>
            <person name="Sirota M."/>
            <person name="Sisneros N.B."/>
            <person name="Smith C.D."/>
            <person name="Smith T.F."/>
            <person name="Spieth J."/>
            <person name="Stage D.E."/>
            <person name="Stark A."/>
            <person name="Stephan W."/>
            <person name="Strausberg R.L."/>
            <person name="Strempel S."/>
            <person name="Sturgill D."/>
            <person name="Sutton G."/>
            <person name="Sutton G.G."/>
            <person name="Tao W."/>
            <person name="Teichmann S."/>
            <person name="Tobari Y.N."/>
            <person name="Tomimura Y."/>
            <person name="Tsolas J.M."/>
            <person name="Valente V.L."/>
            <person name="Venter E."/>
            <person name="Venter J.C."/>
            <person name="Vicario S."/>
            <person name="Vieira F.G."/>
            <person name="Vilella A.J."/>
            <person name="Villasante A."/>
            <person name="Walenz B."/>
            <person name="Wang J."/>
            <person name="Wasserman M."/>
            <person name="Watts T."/>
            <person name="Wilson D."/>
            <person name="Wilson R.K."/>
            <person name="Wing R.A."/>
            <person name="Wolfner M.F."/>
            <person name="Wong A."/>
            <person name="Wong G.K."/>
            <person name="Wu C.I."/>
            <person name="Wu G."/>
            <person name="Yamamoto D."/>
            <person name="Yang H.P."/>
            <person name="Yang S.P."/>
            <person name="Yorke J.A."/>
            <person name="Yoshida K."/>
            <person name="Zdobnov E."/>
            <person name="Zhang P."/>
            <person name="Zhang Y."/>
            <person name="Zimin A.V."/>
            <person name="Baldwin J."/>
            <person name="Abdouelleil A."/>
            <person name="Abdulkadir J."/>
            <person name="Abebe A."/>
            <person name="Abera B."/>
            <person name="Abreu J."/>
            <person name="Acer S.C."/>
            <person name="Aftuck L."/>
            <person name="Alexander A."/>
            <person name="An P."/>
            <person name="Anderson E."/>
            <person name="Anderson S."/>
            <person name="Arachi H."/>
            <person name="Azer M."/>
            <person name="Bachantsang P."/>
            <person name="Barry A."/>
            <person name="Bayul T."/>
            <person name="Berlin A."/>
            <person name="Bessette D."/>
            <person name="Bloom T."/>
            <person name="Blye J."/>
            <person name="Boguslavskiy L."/>
            <person name="Bonnet C."/>
            <person name="Boukhgalter B."/>
            <person name="Bourzgui I."/>
            <person name="Brown A."/>
            <person name="Cahill P."/>
            <person name="Channer S."/>
            <person name="Cheshatsang Y."/>
            <person name="Chuda L."/>
            <person name="Citroen M."/>
            <person name="Collymore A."/>
            <person name="Cooke P."/>
            <person name="Costello M."/>
            <person name="D'Aco K."/>
            <person name="Daza R."/>
            <person name="De Haan G."/>
            <person name="DeGray S."/>
            <person name="DeMaso C."/>
            <person name="Dhargay N."/>
            <person name="Dooley K."/>
            <person name="Dooley E."/>
            <person name="Doricent M."/>
            <person name="Dorje P."/>
            <person name="Dorjee K."/>
            <person name="Dupes A."/>
            <person name="Elong R."/>
            <person name="Falk J."/>
            <person name="Farina A."/>
            <person name="Faro S."/>
            <person name="Ferguson D."/>
            <person name="Fisher S."/>
            <person name="Foley C.D."/>
            <person name="Franke A."/>
            <person name="Friedrich D."/>
            <person name="Gadbois L."/>
            <person name="Gearin G."/>
            <person name="Gearin C.R."/>
            <person name="Giannoukos G."/>
            <person name="Goode T."/>
            <person name="Graham J."/>
            <person name="Grandbois E."/>
            <person name="Grewal S."/>
            <person name="Gyaltsen K."/>
            <person name="Hafez N."/>
            <person name="Hagos B."/>
            <person name="Hall J."/>
            <person name="Henson C."/>
            <person name="Hollinger A."/>
            <person name="Honan T."/>
            <person name="Huard M.D."/>
            <person name="Hughes L."/>
            <person name="Hurhula B."/>
            <person name="Husby M.E."/>
            <person name="Kamat A."/>
            <person name="Kanga B."/>
            <person name="Kashin S."/>
            <person name="Khazanovich D."/>
            <person name="Kisner P."/>
            <person name="Lance K."/>
            <person name="Lara M."/>
            <person name="Lee W."/>
            <person name="Lennon N."/>
            <person name="Letendre F."/>
            <person name="LeVine R."/>
            <person name="Lipovsky A."/>
            <person name="Liu X."/>
            <person name="Liu J."/>
            <person name="Liu S."/>
            <person name="Lokyitsang T."/>
            <person name="Lokyitsang Y."/>
            <person name="Lubonja R."/>
            <person name="Lui A."/>
            <person name="MacDonald P."/>
            <person name="Magnisalis V."/>
            <person name="Maru K."/>
            <person name="Matthews C."/>
            <person name="McCusker W."/>
            <person name="McDonough S."/>
            <person name="Mehta T."/>
            <person name="Meldrim J."/>
            <person name="Meneus L."/>
            <person name="Mihai O."/>
            <person name="Mihalev A."/>
            <person name="Mihova T."/>
            <person name="Mittelman R."/>
            <person name="Mlenga V."/>
            <person name="Montmayeur A."/>
            <person name="Mulrain L."/>
            <person name="Navidi A."/>
            <person name="Naylor J."/>
            <person name="Negash T."/>
            <person name="Nguyen T."/>
            <person name="Nguyen N."/>
            <person name="Nicol R."/>
            <person name="Norbu C."/>
            <person name="Norbu N."/>
            <person name="Novod N."/>
            <person name="O'Neill B."/>
            <person name="Osman S."/>
            <person name="Markiewicz E."/>
            <person name="Oyono O.L."/>
            <person name="Patti C."/>
            <person name="Phunkhang P."/>
            <person name="Pierre F."/>
            <person name="Priest M."/>
            <person name="Raghuraman S."/>
            <person name="Rege F."/>
            <person name="Reyes R."/>
            <person name="Rise C."/>
            <person name="Rogov P."/>
            <person name="Ross K."/>
            <person name="Ryan E."/>
            <person name="Settipalli S."/>
            <person name="Shea T."/>
            <person name="Sherpa N."/>
            <person name="Shi L."/>
            <person name="Shih D."/>
            <person name="Sparrow T."/>
            <person name="Spaulding J."/>
            <person name="Stalker J."/>
            <person name="Stange-Thomann N."/>
            <person name="Stavropoulos S."/>
            <person name="Stone C."/>
            <person name="Strader C."/>
            <person name="Tesfaye S."/>
            <person name="Thomson T."/>
            <person name="Thoulutsang Y."/>
            <person name="Thoulutsang D."/>
            <person name="Topham K."/>
            <person name="Topping I."/>
            <person name="Tsamla T."/>
            <person name="Vassiliev H."/>
            <person name="Vo A."/>
            <person name="Wangchuk T."/>
            <person name="Wangdi T."/>
            <person name="Weiand M."/>
            <person name="Wilkinson J."/>
            <person name="Wilson A."/>
            <person name="Yadav S."/>
            <person name="Young G."/>
            <person name="Yu Q."/>
            <person name="Zembek L."/>
            <person name="Zhong D."/>
            <person name="Zimmer A."/>
            <person name="Zwirko Z."/>
            <person name="Jaffe D.B."/>
            <person name="Alvarez P."/>
            <person name="Brockman W."/>
            <person name="Butler J."/>
            <person name="Chin C."/>
            <person name="Gnerre S."/>
            <person name="Grabherr M."/>
            <person name="Kleber M."/>
            <person name="Mauceli E."/>
            <person name="MacCallum I."/>
        </authorList>
    </citation>
    <scope>NUCLEOTIDE SEQUENCE [LARGE SCALE GENOMIC DNA]</scope>
    <source>
        <strain evidence="4 5">TSC#14021-0224.01</strain>
    </source>
</reference>
<dbReference type="GO" id="GO:0006998">
    <property type="term" value="P:nuclear envelope organization"/>
    <property type="evidence" value="ECO:0007669"/>
    <property type="project" value="TreeGrafter"/>
</dbReference>
<keyword evidence="1 2" id="KW-0175">Coiled coil</keyword>
<gene>
    <name evidence="4" type="primary">Dere\GG24217</name>
    <name evidence="4" type="synonym">dere_GLEANR_8966</name>
    <name evidence="4" type="synonym">GG24217</name>
    <name evidence="4" type="ORF">Dere_GG24217</name>
</gene>
<feature type="compositionally biased region" description="Polar residues" evidence="3">
    <location>
        <begin position="871"/>
        <end position="888"/>
    </location>
</feature>
<evidence type="ECO:0000313" key="4">
    <source>
        <dbReference type="EMBL" id="EDV58012.2"/>
    </source>
</evidence>